<reference evidence="2 3" key="1">
    <citation type="journal article" date="2016" name="Int. J. Syst. Evol. Microbiol.">
        <title>Lysobacter erysipheiresistens sp. nov., an antagonist of powdery mildew, isolated from tobacco-cultivated soil.</title>
        <authorList>
            <person name="Xie B."/>
            <person name="Li T."/>
            <person name="Lin X."/>
            <person name="Wang C.J."/>
            <person name="Chen Y.J."/>
            <person name="Liu W.J."/>
            <person name="Zhao Z.W."/>
        </authorList>
    </citation>
    <scope>NUCLEOTIDE SEQUENCE [LARGE SCALE GENOMIC DNA]</scope>
    <source>
        <strain evidence="2 3">RS-LYSO-3</strain>
    </source>
</reference>
<dbReference type="Proteomes" id="UP001355056">
    <property type="component" value="Unassembled WGS sequence"/>
</dbReference>
<feature type="compositionally biased region" description="Basic and acidic residues" evidence="1">
    <location>
        <begin position="197"/>
        <end position="221"/>
    </location>
</feature>
<proteinExistence type="predicted"/>
<name>A0ABU7YTU1_9GAMM</name>
<comment type="caution">
    <text evidence="2">The sequence shown here is derived from an EMBL/GenBank/DDBJ whole genome shotgun (WGS) entry which is preliminary data.</text>
</comment>
<evidence type="ECO:0000313" key="3">
    <source>
        <dbReference type="Proteomes" id="UP001355056"/>
    </source>
</evidence>
<dbReference type="RefSeq" id="WP_332613690.1">
    <property type="nucleotide sequence ID" value="NZ_JAXGFP010000001.1"/>
</dbReference>
<gene>
    <name evidence="2" type="ORF">SNE34_00530</name>
</gene>
<organism evidence="2 3">
    <name type="scientific">Novilysobacter erysipheiresistens</name>
    <dbReference type="NCBI Taxonomy" id="1749332"/>
    <lineage>
        <taxon>Bacteria</taxon>
        <taxon>Pseudomonadati</taxon>
        <taxon>Pseudomonadota</taxon>
        <taxon>Gammaproteobacteria</taxon>
        <taxon>Lysobacterales</taxon>
        <taxon>Lysobacteraceae</taxon>
        <taxon>Novilysobacter</taxon>
    </lineage>
</organism>
<keyword evidence="3" id="KW-1185">Reference proteome</keyword>
<sequence>MGRKGVVCQVCDHADRASIELGLANKVPIRVLGKRYGVHHDAVYRHGRNHMPPELHAQLMTRGRMTPQDLENLRITESEGVLQHLVAVRGRLYGLMDFAEQQEDYKGAATIGGQILRNVEITARLLGELQTGTVNVTNNLLIADEYHGLRTAIMQALRGHPEARADVAAALKQLESPDTPLQETPEEREAAAPALAKARDVTRRSRAKAIEGEAKRVDPRA</sequence>
<accession>A0ABU7YTU1</accession>
<evidence type="ECO:0000313" key="2">
    <source>
        <dbReference type="EMBL" id="MEG3182499.1"/>
    </source>
</evidence>
<dbReference type="EMBL" id="JAXGFP010000001">
    <property type="protein sequence ID" value="MEG3182499.1"/>
    <property type="molecule type" value="Genomic_DNA"/>
</dbReference>
<feature type="region of interest" description="Disordered" evidence="1">
    <location>
        <begin position="175"/>
        <end position="221"/>
    </location>
</feature>
<evidence type="ECO:0000256" key="1">
    <source>
        <dbReference type="SAM" id="MobiDB-lite"/>
    </source>
</evidence>
<protein>
    <submittedName>
        <fullName evidence="2">Uncharacterized protein</fullName>
    </submittedName>
</protein>